<dbReference type="Pfam" id="PF05368">
    <property type="entry name" value="NmrA"/>
    <property type="match status" value="1"/>
</dbReference>
<evidence type="ECO:0000259" key="4">
    <source>
        <dbReference type="Pfam" id="PF05368"/>
    </source>
</evidence>
<dbReference type="InterPro" id="IPR008030">
    <property type="entry name" value="NmrA-like"/>
</dbReference>
<comment type="similarity">
    <text evidence="1">Belongs to the NmrA-type oxidoreductase family. Isoflavone reductase subfamily.</text>
</comment>
<dbReference type="SUPFAM" id="SSF51735">
    <property type="entry name" value="NAD(P)-binding Rossmann-fold domains"/>
    <property type="match status" value="1"/>
</dbReference>
<feature type="domain" description="NmrA-like" evidence="4">
    <location>
        <begin position="3"/>
        <end position="237"/>
    </location>
</feature>
<proteinExistence type="inferred from homology"/>
<name>A0A9P4Q0D7_9PLEO</name>
<gene>
    <name evidence="5" type="ORF">P171DRAFT_402292</name>
</gene>
<dbReference type="OrthoDB" id="419598at2759"/>
<accession>A0A9P4Q0D7</accession>
<keyword evidence="2" id="KW-0521">NADP</keyword>
<keyword evidence="6" id="KW-1185">Reference proteome</keyword>
<dbReference type="Gene3D" id="3.90.25.10">
    <property type="entry name" value="UDP-galactose 4-epimerase, domain 1"/>
    <property type="match status" value="1"/>
</dbReference>
<comment type="caution">
    <text evidence="5">The sequence shown here is derived from an EMBL/GenBank/DDBJ whole genome shotgun (WGS) entry which is preliminary data.</text>
</comment>
<dbReference type="GO" id="GO:0016491">
    <property type="term" value="F:oxidoreductase activity"/>
    <property type="evidence" value="ECO:0007669"/>
    <property type="project" value="UniProtKB-KW"/>
</dbReference>
<dbReference type="PANTHER" id="PTHR47706">
    <property type="entry name" value="NMRA-LIKE FAMILY PROTEIN"/>
    <property type="match status" value="1"/>
</dbReference>
<evidence type="ECO:0000256" key="3">
    <source>
        <dbReference type="ARBA" id="ARBA00023002"/>
    </source>
</evidence>
<dbReference type="AlphaFoldDB" id="A0A9P4Q0D7"/>
<dbReference type="InterPro" id="IPR051609">
    <property type="entry name" value="NmrA/Isoflavone_reductase-like"/>
</dbReference>
<protein>
    <submittedName>
        <fullName evidence="5">NAD(P)-binding protein</fullName>
    </submittedName>
</protein>
<dbReference type="Gene3D" id="3.40.50.720">
    <property type="entry name" value="NAD(P)-binding Rossmann-like Domain"/>
    <property type="match status" value="1"/>
</dbReference>
<evidence type="ECO:0000313" key="6">
    <source>
        <dbReference type="Proteomes" id="UP000799764"/>
    </source>
</evidence>
<evidence type="ECO:0000313" key="5">
    <source>
        <dbReference type="EMBL" id="KAF2452201.1"/>
    </source>
</evidence>
<evidence type="ECO:0000256" key="2">
    <source>
        <dbReference type="ARBA" id="ARBA00022857"/>
    </source>
</evidence>
<keyword evidence="3" id="KW-0560">Oxidoreductase</keyword>
<evidence type="ECO:0000256" key="1">
    <source>
        <dbReference type="ARBA" id="ARBA00005725"/>
    </source>
</evidence>
<dbReference type="EMBL" id="MU001492">
    <property type="protein sequence ID" value="KAF2452201.1"/>
    <property type="molecule type" value="Genomic_DNA"/>
</dbReference>
<dbReference type="InterPro" id="IPR036291">
    <property type="entry name" value="NAD(P)-bd_dom_sf"/>
</dbReference>
<reference evidence="5" key="1">
    <citation type="journal article" date="2020" name="Stud. Mycol.">
        <title>101 Dothideomycetes genomes: a test case for predicting lifestyles and emergence of pathogens.</title>
        <authorList>
            <person name="Haridas S."/>
            <person name="Albert R."/>
            <person name="Binder M."/>
            <person name="Bloem J."/>
            <person name="Labutti K."/>
            <person name="Salamov A."/>
            <person name="Andreopoulos B."/>
            <person name="Baker S."/>
            <person name="Barry K."/>
            <person name="Bills G."/>
            <person name="Bluhm B."/>
            <person name="Cannon C."/>
            <person name="Castanera R."/>
            <person name="Culley D."/>
            <person name="Daum C."/>
            <person name="Ezra D."/>
            <person name="Gonzalez J."/>
            <person name="Henrissat B."/>
            <person name="Kuo A."/>
            <person name="Liang C."/>
            <person name="Lipzen A."/>
            <person name="Lutzoni F."/>
            <person name="Magnuson J."/>
            <person name="Mondo S."/>
            <person name="Nolan M."/>
            <person name="Ohm R."/>
            <person name="Pangilinan J."/>
            <person name="Park H.-J."/>
            <person name="Ramirez L."/>
            <person name="Alfaro M."/>
            <person name="Sun H."/>
            <person name="Tritt A."/>
            <person name="Yoshinaga Y."/>
            <person name="Zwiers L.-H."/>
            <person name="Turgeon B."/>
            <person name="Goodwin S."/>
            <person name="Spatafora J."/>
            <person name="Crous P."/>
            <person name="Grigoriev I."/>
        </authorList>
    </citation>
    <scope>NUCLEOTIDE SEQUENCE</scope>
    <source>
        <strain evidence="5">CBS 690.94</strain>
    </source>
</reference>
<dbReference type="PANTHER" id="PTHR47706:SF4">
    <property type="entry name" value="NMRA-LIKE DOMAIN-CONTAINING PROTEIN"/>
    <property type="match status" value="1"/>
</dbReference>
<dbReference type="Proteomes" id="UP000799764">
    <property type="component" value="Unassembled WGS sequence"/>
</dbReference>
<sequence>MATVSVAGGTGGLGRTIVDELVRQGKYKVLIFSRRASTIPKLKTVPVLHADYSNPAAMKKLLQEHSVDVVISALSLFDEDSAKAQMVLINAAIESGTVKRFVPSEFGVDYTQPGLADAHPGARWFNDAADMLRESKLEFTRVIFGQLTDHYGYPHCQSYMKQFTYFMDFVNRKAAVPGDGEASATFLHSADVAKYTVALLDEDKWPQFSAFASDRLTWNELVRLAEKVTGAKWDVTHDSLGQLRKGEVTFLQQPTGAGSYNMPEDAGRQMAAEFGIMAAEGIMDVSPVGLRNGEFPDVEPITVEKLIAQAWGKKN</sequence>
<organism evidence="5 6">
    <name type="scientific">Karstenula rhodostoma CBS 690.94</name>
    <dbReference type="NCBI Taxonomy" id="1392251"/>
    <lineage>
        <taxon>Eukaryota</taxon>
        <taxon>Fungi</taxon>
        <taxon>Dikarya</taxon>
        <taxon>Ascomycota</taxon>
        <taxon>Pezizomycotina</taxon>
        <taxon>Dothideomycetes</taxon>
        <taxon>Pleosporomycetidae</taxon>
        <taxon>Pleosporales</taxon>
        <taxon>Massarineae</taxon>
        <taxon>Didymosphaeriaceae</taxon>
        <taxon>Karstenula</taxon>
    </lineage>
</organism>